<dbReference type="Proteomes" id="UP000691718">
    <property type="component" value="Unassembled WGS sequence"/>
</dbReference>
<organism evidence="1 2">
    <name type="scientific">Parnassius apollo</name>
    <name type="common">Apollo butterfly</name>
    <name type="synonym">Papilio apollo</name>
    <dbReference type="NCBI Taxonomy" id="110799"/>
    <lineage>
        <taxon>Eukaryota</taxon>
        <taxon>Metazoa</taxon>
        <taxon>Ecdysozoa</taxon>
        <taxon>Arthropoda</taxon>
        <taxon>Hexapoda</taxon>
        <taxon>Insecta</taxon>
        <taxon>Pterygota</taxon>
        <taxon>Neoptera</taxon>
        <taxon>Endopterygota</taxon>
        <taxon>Lepidoptera</taxon>
        <taxon>Glossata</taxon>
        <taxon>Ditrysia</taxon>
        <taxon>Papilionoidea</taxon>
        <taxon>Papilionidae</taxon>
        <taxon>Parnassiinae</taxon>
        <taxon>Parnassini</taxon>
        <taxon>Parnassius</taxon>
        <taxon>Parnassius</taxon>
    </lineage>
</organism>
<keyword evidence="2" id="KW-1185">Reference proteome</keyword>
<evidence type="ECO:0000313" key="1">
    <source>
        <dbReference type="EMBL" id="CAG4933032.1"/>
    </source>
</evidence>
<proteinExistence type="predicted"/>
<accession>A0A8S3W045</accession>
<evidence type="ECO:0000313" key="2">
    <source>
        <dbReference type="Proteomes" id="UP000691718"/>
    </source>
</evidence>
<dbReference type="AlphaFoldDB" id="A0A8S3W045"/>
<comment type="caution">
    <text evidence="1">The sequence shown here is derived from an EMBL/GenBank/DDBJ whole genome shotgun (WGS) entry which is preliminary data.</text>
</comment>
<dbReference type="OrthoDB" id="125347at2759"/>
<reference evidence="1" key="1">
    <citation type="submission" date="2021-04" db="EMBL/GenBank/DDBJ databases">
        <authorList>
            <person name="Tunstrom K."/>
        </authorList>
    </citation>
    <scope>NUCLEOTIDE SEQUENCE</scope>
</reference>
<gene>
    <name evidence="1" type="ORF">PAPOLLO_LOCUS603</name>
</gene>
<name>A0A8S3W045_PARAO</name>
<dbReference type="EMBL" id="CAJQZP010000023">
    <property type="protein sequence ID" value="CAG4933032.1"/>
    <property type="molecule type" value="Genomic_DNA"/>
</dbReference>
<sequence>MLQELNCHECDKEDFQVWITADVADPGHQILQDSEIVDVVSDKTDAASTSSISGSENELENIPTSQVLNGLKLKMKAISVRYLSGKKCVT</sequence>
<protein>
    <submittedName>
        <fullName evidence="1">(apollo) hypothetical protein</fullName>
    </submittedName>
</protein>